<dbReference type="EMBL" id="FPCJ01000001">
    <property type="protein sequence ID" value="SFV30253.1"/>
    <property type="molecule type" value="Genomic_DNA"/>
</dbReference>
<dbReference type="AlphaFoldDB" id="A0A1I7N6P6"/>
<feature type="compositionally biased region" description="Basic and acidic residues" evidence="1">
    <location>
        <begin position="12"/>
        <end position="25"/>
    </location>
</feature>
<reference evidence="3" key="1">
    <citation type="submission" date="2016-10" db="EMBL/GenBank/DDBJ databases">
        <authorList>
            <person name="Varghese N."/>
            <person name="Submissions S."/>
        </authorList>
    </citation>
    <scope>NUCLEOTIDE SEQUENCE [LARGE SCALE GENOMIC DNA]</scope>
    <source>
        <strain evidence="3">DSM 14807</strain>
    </source>
</reference>
<dbReference type="STRING" id="1393122.SAMN05660895_0740"/>
<name>A0A1I7N6P6_9BACT</name>
<organism evidence="2 3">
    <name type="scientific">Thermoflavifilum thermophilum</name>
    <dbReference type="NCBI Taxonomy" id="1393122"/>
    <lineage>
        <taxon>Bacteria</taxon>
        <taxon>Pseudomonadati</taxon>
        <taxon>Bacteroidota</taxon>
        <taxon>Chitinophagia</taxon>
        <taxon>Chitinophagales</taxon>
        <taxon>Chitinophagaceae</taxon>
        <taxon>Thermoflavifilum</taxon>
    </lineage>
</organism>
<accession>A0A1I7N6P6</accession>
<evidence type="ECO:0000313" key="3">
    <source>
        <dbReference type="Proteomes" id="UP000199537"/>
    </source>
</evidence>
<protein>
    <submittedName>
        <fullName evidence="2">Uncharacterized protein</fullName>
    </submittedName>
</protein>
<dbReference type="Proteomes" id="UP000199537">
    <property type="component" value="Unassembled WGS sequence"/>
</dbReference>
<sequence length="59" mass="6389">MPRKKQPSSAKRPVESYEHRGKERLNNPPVGLVTPETDPDATPLHPGTLSEPCALVGVC</sequence>
<gene>
    <name evidence="2" type="ORF">SAMN05660895_0740</name>
</gene>
<proteinExistence type="predicted"/>
<feature type="region of interest" description="Disordered" evidence="1">
    <location>
        <begin position="1"/>
        <end position="47"/>
    </location>
</feature>
<keyword evidence="3" id="KW-1185">Reference proteome</keyword>
<evidence type="ECO:0000313" key="2">
    <source>
        <dbReference type="EMBL" id="SFV30253.1"/>
    </source>
</evidence>
<evidence type="ECO:0000256" key="1">
    <source>
        <dbReference type="SAM" id="MobiDB-lite"/>
    </source>
</evidence>